<dbReference type="InterPro" id="IPR003439">
    <property type="entry name" value="ABC_transporter-like_ATP-bd"/>
</dbReference>
<dbReference type="EMBL" id="WBMT01000008">
    <property type="protein sequence ID" value="KAB2347933.1"/>
    <property type="molecule type" value="Genomic_DNA"/>
</dbReference>
<accession>A0A6H9YU75</accession>
<dbReference type="GO" id="GO:0005524">
    <property type="term" value="F:ATP binding"/>
    <property type="evidence" value="ECO:0007669"/>
    <property type="project" value="UniProtKB-KW"/>
</dbReference>
<dbReference type="SMART" id="SM00382">
    <property type="entry name" value="AAA"/>
    <property type="match status" value="2"/>
</dbReference>
<dbReference type="FunFam" id="3.40.50.300:FF:000011">
    <property type="entry name" value="Putative ABC transporter ATP-binding component"/>
    <property type="match status" value="1"/>
</dbReference>
<evidence type="ECO:0000256" key="2">
    <source>
        <dbReference type="ARBA" id="ARBA00022840"/>
    </source>
</evidence>
<dbReference type="RefSeq" id="WP_151561568.1">
    <property type="nucleotide sequence ID" value="NZ_WBMT01000008.1"/>
</dbReference>
<dbReference type="PROSITE" id="PS00211">
    <property type="entry name" value="ABC_TRANSPORTER_1"/>
    <property type="match status" value="2"/>
</dbReference>
<evidence type="ECO:0000313" key="4">
    <source>
        <dbReference type="EMBL" id="KAB2347933.1"/>
    </source>
</evidence>
<sequence length="551" mass="59452">MRTPSADSVAQLTLHEVTKRYDDRVVLDRVSLTVKPGEKVGVIGENGSGKSTLLTLMAGREEPENGDLTVVAPSGLAYLPQNVEGLVDGAATVADVIDLALAELREMEAALRAAEAGLGSATGEQLAAYGDLLSEFERRGGYEAGARVDIALHGLGLPGLAHARPISTLSGGQLSRLALAATLAAAPELLLLDEPSNDLDDDATAWLEDYIRTHQGTVVVVTHDRAFLERITTTILEVDHETCGVRRYGDGYSGYLRAKAAARARRQREHEDWKAEVERQSRLVETGGAWLATLRRKALYPNTGNGAFRARSTSHGTAKRVRIANERLETLRENAVPPPPEPLRFTARISGGTADEEQPVELSGVRVEGRLHVDGVRLVPGERLLVTGPNGAGKTTLLRVLAGELVPDAGSVRRPERVGYLRQEGVAGPSQWTVLAAYAAGRPGTPDEYADELLRLGLFRPDDLRLPLGALSAGQRRRVELARLVSRPVDLLLLDEPTNHLSPMLVEELDEALAGYAGTLVVVTHDRLLRSRFTGSRLELRDGRALETSTC</sequence>
<organism evidence="4 5">
    <name type="scientific">Actinomadura rudentiformis</name>
    <dbReference type="NCBI Taxonomy" id="359158"/>
    <lineage>
        <taxon>Bacteria</taxon>
        <taxon>Bacillati</taxon>
        <taxon>Actinomycetota</taxon>
        <taxon>Actinomycetes</taxon>
        <taxon>Streptosporangiales</taxon>
        <taxon>Thermomonosporaceae</taxon>
        <taxon>Actinomadura</taxon>
    </lineage>
</organism>
<feature type="domain" description="ABC transporter" evidence="3">
    <location>
        <begin position="355"/>
        <end position="550"/>
    </location>
</feature>
<dbReference type="Gene3D" id="3.40.50.300">
    <property type="entry name" value="P-loop containing nucleotide triphosphate hydrolases"/>
    <property type="match status" value="2"/>
</dbReference>
<keyword evidence="1" id="KW-0547">Nucleotide-binding</keyword>
<dbReference type="OrthoDB" id="3207002at2"/>
<reference evidence="4 5" key="1">
    <citation type="submission" date="2019-09" db="EMBL/GenBank/DDBJ databases">
        <title>Actinomadura physcomitrii sp. nov., a novel actinomycete isolated from moss [Physcomitrium sphaericum (Ludw) Fuernr].</title>
        <authorList>
            <person name="Zhuang X."/>
            <person name="Liu C."/>
        </authorList>
    </citation>
    <scope>NUCLEOTIDE SEQUENCE [LARGE SCALE GENOMIC DNA]</scope>
    <source>
        <strain evidence="4 5">HMC1</strain>
    </source>
</reference>
<evidence type="ECO:0000313" key="5">
    <source>
        <dbReference type="Proteomes" id="UP000468735"/>
    </source>
</evidence>
<dbReference type="AlphaFoldDB" id="A0A6H9YU75"/>
<protein>
    <submittedName>
        <fullName evidence="4">ABC-F family ATP-binding cassette domain-containing protein</fullName>
    </submittedName>
</protein>
<dbReference type="CDD" id="cd03221">
    <property type="entry name" value="ABCF_EF-3"/>
    <property type="match status" value="1"/>
</dbReference>
<dbReference type="GO" id="GO:0016887">
    <property type="term" value="F:ATP hydrolysis activity"/>
    <property type="evidence" value="ECO:0007669"/>
    <property type="project" value="InterPro"/>
</dbReference>
<dbReference type="InterPro" id="IPR051309">
    <property type="entry name" value="ABCF_ATPase"/>
</dbReference>
<dbReference type="InterPro" id="IPR027417">
    <property type="entry name" value="P-loop_NTPase"/>
</dbReference>
<dbReference type="Pfam" id="PF00005">
    <property type="entry name" value="ABC_tran"/>
    <property type="match status" value="2"/>
</dbReference>
<dbReference type="PANTHER" id="PTHR42855:SF2">
    <property type="entry name" value="DRUG RESISTANCE ABC TRANSPORTER,ATP-BINDING PROTEIN"/>
    <property type="match status" value="1"/>
</dbReference>
<proteinExistence type="predicted"/>
<evidence type="ECO:0000259" key="3">
    <source>
        <dbReference type="PROSITE" id="PS50893"/>
    </source>
</evidence>
<dbReference type="SUPFAM" id="SSF52540">
    <property type="entry name" value="P-loop containing nucleoside triphosphate hydrolases"/>
    <property type="match status" value="2"/>
</dbReference>
<dbReference type="Proteomes" id="UP000468735">
    <property type="component" value="Unassembled WGS sequence"/>
</dbReference>
<feature type="domain" description="ABC transporter" evidence="3">
    <location>
        <begin position="12"/>
        <end position="282"/>
    </location>
</feature>
<evidence type="ECO:0000256" key="1">
    <source>
        <dbReference type="ARBA" id="ARBA00022741"/>
    </source>
</evidence>
<dbReference type="InterPro" id="IPR017871">
    <property type="entry name" value="ABC_transporter-like_CS"/>
</dbReference>
<comment type="caution">
    <text evidence="4">The sequence shown here is derived from an EMBL/GenBank/DDBJ whole genome shotgun (WGS) entry which is preliminary data.</text>
</comment>
<dbReference type="NCBIfam" id="NF000355">
    <property type="entry name" value="ribo_prot_ABC_F"/>
    <property type="match status" value="1"/>
</dbReference>
<dbReference type="PROSITE" id="PS50893">
    <property type="entry name" value="ABC_TRANSPORTER_2"/>
    <property type="match status" value="2"/>
</dbReference>
<keyword evidence="5" id="KW-1185">Reference proteome</keyword>
<gene>
    <name evidence="4" type="ORF">F8566_18810</name>
</gene>
<dbReference type="PANTHER" id="PTHR42855">
    <property type="entry name" value="ABC TRANSPORTER ATP-BINDING SUBUNIT"/>
    <property type="match status" value="1"/>
</dbReference>
<keyword evidence="2 4" id="KW-0067">ATP-binding</keyword>
<name>A0A6H9YU75_9ACTN</name>
<dbReference type="InterPro" id="IPR003593">
    <property type="entry name" value="AAA+_ATPase"/>
</dbReference>